<dbReference type="AlphaFoldDB" id="A0A1F5WFR1"/>
<dbReference type="STRING" id="1798338.A3J56_02845"/>
<proteinExistence type="predicted"/>
<dbReference type="EMBL" id="MFHQ01000024">
    <property type="protein sequence ID" value="OGF74410.1"/>
    <property type="molecule type" value="Genomic_DNA"/>
</dbReference>
<evidence type="ECO:0000313" key="1">
    <source>
        <dbReference type="EMBL" id="OGF74410.1"/>
    </source>
</evidence>
<gene>
    <name evidence="1" type="ORF">A3J56_02845</name>
</gene>
<name>A0A1F5WFR1_9BACT</name>
<protein>
    <submittedName>
        <fullName evidence="1">Uncharacterized protein</fullName>
    </submittedName>
</protein>
<accession>A0A1F5WFR1</accession>
<evidence type="ECO:0000313" key="2">
    <source>
        <dbReference type="Proteomes" id="UP000178406"/>
    </source>
</evidence>
<reference evidence="1 2" key="1">
    <citation type="journal article" date="2016" name="Nat. Commun.">
        <title>Thousands of microbial genomes shed light on interconnected biogeochemical processes in an aquifer system.</title>
        <authorList>
            <person name="Anantharaman K."/>
            <person name="Brown C.T."/>
            <person name="Hug L.A."/>
            <person name="Sharon I."/>
            <person name="Castelle C.J."/>
            <person name="Probst A.J."/>
            <person name="Thomas B.C."/>
            <person name="Singh A."/>
            <person name="Wilkins M.J."/>
            <person name="Karaoz U."/>
            <person name="Brodie E.L."/>
            <person name="Williams K.H."/>
            <person name="Hubbard S.S."/>
            <person name="Banfield J.F."/>
        </authorList>
    </citation>
    <scope>NUCLEOTIDE SEQUENCE [LARGE SCALE GENOMIC DNA]</scope>
</reference>
<comment type="caution">
    <text evidence="1">The sequence shown here is derived from an EMBL/GenBank/DDBJ whole genome shotgun (WGS) entry which is preliminary data.</text>
</comment>
<sequence>MAIAATSSQAPLPSRPKYIPAKIQSHVPETPAHTGQIPSRNILLNAHIAPVMVSIDAVAMKISIRTEQLE</sequence>
<organism evidence="1 2">
    <name type="scientific">Candidatus Giovannonibacteria bacterium RIFCSPHIGHO2_02_FULL_46_20</name>
    <dbReference type="NCBI Taxonomy" id="1798338"/>
    <lineage>
        <taxon>Bacteria</taxon>
        <taxon>Candidatus Giovannoniibacteriota</taxon>
    </lineage>
</organism>
<dbReference type="Proteomes" id="UP000178406">
    <property type="component" value="Unassembled WGS sequence"/>
</dbReference>